<keyword evidence="5" id="KW-0443">Lipid metabolism</keyword>
<reference evidence="11" key="1">
    <citation type="submission" date="2016-10" db="EMBL/GenBank/DDBJ databases">
        <authorList>
            <person name="Varghese N."/>
            <person name="Submissions S."/>
        </authorList>
    </citation>
    <scope>NUCLEOTIDE SEQUENCE [LARGE SCALE GENOMIC DNA]</scope>
    <source>
        <strain evidence="11">IBRC-M 10761</strain>
    </source>
</reference>
<feature type="transmembrane region" description="Helical" evidence="8">
    <location>
        <begin position="52"/>
        <end position="83"/>
    </location>
</feature>
<dbReference type="GO" id="GO:0050479">
    <property type="term" value="F:glyceryl-ether monooxygenase activity"/>
    <property type="evidence" value="ECO:0007669"/>
    <property type="project" value="TreeGrafter"/>
</dbReference>
<gene>
    <name evidence="10" type="ORF">SAMN05192553_104112</name>
</gene>
<dbReference type="Pfam" id="PF04116">
    <property type="entry name" value="FA_hydroxylase"/>
    <property type="match status" value="1"/>
</dbReference>
<sequence length="324" mass="38252">MFENHLTMEDLGADKWPNIILWAAPVMFLLVFIEWGISLYQKKDTYDKKDFMAATTIGLVNVGISALLKVFTFGIALFCWNLVPWKIPATWWSFIACFFAIDFARYWAHRVAHEQRFWWATHITHHNSSKYNFSVSFRLGWTQHIKIIFFVPVMLMGFDPFVFFICHQIAVLYQFWIHTEYITKLPRPIEYFFTTPSHHRVHHASDAHYLDKNYGSTFIIWDRIFGTFMPEGERPNYGITKPVTSYNPIYLNFHEWADIVKDLRKAKNGTEVFQILFGKPGDEVIKNRELREREALEKPTENRASQAPRPILVSNENSLLKKED</sequence>
<dbReference type="PANTHER" id="PTHR21624:SF1">
    <property type="entry name" value="ALKYLGLYCEROL MONOOXYGENASE"/>
    <property type="match status" value="1"/>
</dbReference>
<dbReference type="AlphaFoldDB" id="A0A1H6Z443"/>
<dbReference type="InterPro" id="IPR051689">
    <property type="entry name" value="Sterol_desaturase/TMEM195"/>
</dbReference>
<dbReference type="GO" id="GO:0008610">
    <property type="term" value="P:lipid biosynthetic process"/>
    <property type="evidence" value="ECO:0007669"/>
    <property type="project" value="InterPro"/>
</dbReference>
<dbReference type="PANTHER" id="PTHR21624">
    <property type="entry name" value="STEROL DESATURASE-RELATED PROTEIN"/>
    <property type="match status" value="1"/>
</dbReference>
<feature type="transmembrane region" description="Helical" evidence="8">
    <location>
        <begin position="20"/>
        <end position="40"/>
    </location>
</feature>
<dbReference type="GO" id="GO:0016020">
    <property type="term" value="C:membrane"/>
    <property type="evidence" value="ECO:0007669"/>
    <property type="project" value="GOC"/>
</dbReference>
<evidence type="ECO:0000256" key="3">
    <source>
        <dbReference type="ARBA" id="ARBA00022989"/>
    </source>
</evidence>
<evidence type="ECO:0000256" key="2">
    <source>
        <dbReference type="ARBA" id="ARBA00022692"/>
    </source>
</evidence>
<evidence type="ECO:0000256" key="5">
    <source>
        <dbReference type="ARBA" id="ARBA00023098"/>
    </source>
</evidence>
<keyword evidence="11" id="KW-1185">Reference proteome</keyword>
<feature type="transmembrane region" description="Helical" evidence="8">
    <location>
        <begin position="147"/>
        <end position="176"/>
    </location>
</feature>
<dbReference type="STRING" id="1416801.SAMN05192553_104112"/>
<evidence type="ECO:0000313" key="10">
    <source>
        <dbReference type="EMBL" id="SEJ46724.1"/>
    </source>
</evidence>
<dbReference type="GO" id="GO:0012505">
    <property type="term" value="C:endomembrane system"/>
    <property type="evidence" value="ECO:0007669"/>
    <property type="project" value="UniProtKB-SubCell"/>
</dbReference>
<dbReference type="InterPro" id="IPR006694">
    <property type="entry name" value="Fatty_acid_hydroxylase"/>
</dbReference>
<dbReference type="OrthoDB" id="9770329at2"/>
<keyword evidence="3 8" id="KW-1133">Transmembrane helix</keyword>
<keyword evidence="6 8" id="KW-0472">Membrane</keyword>
<comment type="subcellular location">
    <subcellularLocation>
        <location evidence="1">Endomembrane system</location>
        <topology evidence="1">Multi-pass membrane protein</topology>
    </subcellularLocation>
</comment>
<dbReference type="EMBL" id="FNZH01000004">
    <property type="protein sequence ID" value="SEJ46724.1"/>
    <property type="molecule type" value="Genomic_DNA"/>
</dbReference>
<evidence type="ECO:0000313" key="11">
    <source>
        <dbReference type="Proteomes" id="UP000199403"/>
    </source>
</evidence>
<feature type="transmembrane region" description="Helical" evidence="8">
    <location>
        <begin position="89"/>
        <end position="108"/>
    </location>
</feature>
<feature type="compositionally biased region" description="Basic and acidic residues" evidence="7">
    <location>
        <begin position="290"/>
        <end position="301"/>
    </location>
</feature>
<name>A0A1H6Z443_9BACT</name>
<accession>A0A1H6Z443</accession>
<feature type="region of interest" description="Disordered" evidence="7">
    <location>
        <begin position="290"/>
        <end position="324"/>
    </location>
</feature>
<proteinExistence type="predicted"/>
<evidence type="ECO:0000259" key="9">
    <source>
        <dbReference type="Pfam" id="PF04116"/>
    </source>
</evidence>
<dbReference type="GO" id="GO:0006643">
    <property type="term" value="P:membrane lipid metabolic process"/>
    <property type="evidence" value="ECO:0007669"/>
    <property type="project" value="TreeGrafter"/>
</dbReference>
<feature type="domain" description="Fatty acid hydroxylase" evidence="9">
    <location>
        <begin position="94"/>
        <end position="227"/>
    </location>
</feature>
<dbReference type="GO" id="GO:0005506">
    <property type="term" value="F:iron ion binding"/>
    <property type="evidence" value="ECO:0007669"/>
    <property type="project" value="InterPro"/>
</dbReference>
<evidence type="ECO:0000256" key="7">
    <source>
        <dbReference type="SAM" id="MobiDB-lite"/>
    </source>
</evidence>
<protein>
    <submittedName>
        <fullName evidence="10">Sterol desaturase/sphingolipid hydroxylase, fatty acid hydroxylase superfamily</fullName>
    </submittedName>
</protein>
<keyword evidence="4" id="KW-0560">Oxidoreductase</keyword>
<organism evidence="10 11">
    <name type="scientific">Cyclobacterium xiamenense</name>
    <dbReference type="NCBI Taxonomy" id="1297121"/>
    <lineage>
        <taxon>Bacteria</taxon>
        <taxon>Pseudomonadati</taxon>
        <taxon>Bacteroidota</taxon>
        <taxon>Cytophagia</taxon>
        <taxon>Cytophagales</taxon>
        <taxon>Cyclobacteriaceae</taxon>
        <taxon>Cyclobacterium</taxon>
    </lineage>
</organism>
<keyword evidence="2 8" id="KW-0812">Transmembrane</keyword>
<evidence type="ECO:0000256" key="1">
    <source>
        <dbReference type="ARBA" id="ARBA00004127"/>
    </source>
</evidence>
<evidence type="ECO:0000256" key="4">
    <source>
        <dbReference type="ARBA" id="ARBA00023002"/>
    </source>
</evidence>
<evidence type="ECO:0000256" key="8">
    <source>
        <dbReference type="SAM" id="Phobius"/>
    </source>
</evidence>
<evidence type="ECO:0000256" key="6">
    <source>
        <dbReference type="ARBA" id="ARBA00023136"/>
    </source>
</evidence>
<dbReference type="Proteomes" id="UP000199403">
    <property type="component" value="Unassembled WGS sequence"/>
</dbReference>
<dbReference type="RefSeq" id="WP_092175216.1">
    <property type="nucleotide sequence ID" value="NZ_FNZH01000004.1"/>
</dbReference>